<dbReference type="SMART" id="SM01094">
    <property type="entry name" value="CpcD"/>
    <property type="match status" value="1"/>
</dbReference>
<comment type="subcellular location">
    <subcellularLocation>
        <location evidence="1">Cellular thylakoid membrane</location>
        <topology evidence="1">Peripheral membrane protein</topology>
        <orientation evidence="1">Cytoplasmic side</orientation>
    </subcellularLocation>
</comment>
<dbReference type="InterPro" id="IPR016470">
    <property type="entry name" value="Phycobilisome"/>
</dbReference>
<proteinExistence type="inferred from homology"/>
<feature type="compositionally biased region" description="Polar residues" evidence="8">
    <location>
        <begin position="17"/>
        <end position="27"/>
    </location>
</feature>
<dbReference type="Proteomes" id="UP000035037">
    <property type="component" value="Unassembled WGS sequence"/>
</dbReference>
<evidence type="ECO:0000256" key="8">
    <source>
        <dbReference type="SAM" id="MobiDB-lite"/>
    </source>
</evidence>
<dbReference type="Gene3D" id="1.10.3130.20">
    <property type="entry name" value="Phycobilisome linker domain"/>
    <property type="match status" value="1"/>
</dbReference>
<organism evidence="11 12">
    <name type="scientific">Candidatus Synechococcus spongiarum 15L</name>
    <dbReference type="NCBI Taxonomy" id="1608419"/>
    <lineage>
        <taxon>Bacteria</taxon>
        <taxon>Bacillati</taxon>
        <taxon>Cyanobacteriota</taxon>
        <taxon>Cyanophyceae</taxon>
        <taxon>Synechococcales</taxon>
        <taxon>Synechococcaceae</taxon>
        <taxon>Synechococcus</taxon>
    </lineage>
</organism>
<keyword evidence="4 7" id="KW-0605">Phycobilisome</keyword>
<dbReference type="EMBL" id="JYFQ01000049">
    <property type="protein sequence ID" value="KKZ14103.1"/>
    <property type="molecule type" value="Genomic_DNA"/>
</dbReference>
<evidence type="ECO:0000256" key="3">
    <source>
        <dbReference type="ARBA" id="ARBA00022549"/>
    </source>
</evidence>
<feature type="region of interest" description="Disordered" evidence="8">
    <location>
        <begin position="211"/>
        <end position="231"/>
    </location>
</feature>
<evidence type="ECO:0000256" key="7">
    <source>
        <dbReference type="PROSITE-ProRule" id="PRU00775"/>
    </source>
</evidence>
<name>A0A0G8AYM9_9SYNE</name>
<evidence type="ECO:0000256" key="5">
    <source>
        <dbReference type="ARBA" id="ARBA00023078"/>
    </source>
</evidence>
<gene>
    <name evidence="11" type="ORF">TQ37_02160</name>
</gene>
<dbReference type="InterPro" id="IPR001297">
    <property type="entry name" value="PBS_linker_dom"/>
</dbReference>
<feature type="domain" description="PBS-linker" evidence="10">
    <location>
        <begin position="1"/>
        <end position="179"/>
    </location>
</feature>
<evidence type="ECO:0000256" key="2">
    <source>
        <dbReference type="ARBA" id="ARBA00022531"/>
    </source>
</evidence>
<keyword evidence="5" id="KW-0793">Thylakoid</keyword>
<evidence type="ECO:0000259" key="10">
    <source>
        <dbReference type="PROSITE" id="PS51445"/>
    </source>
</evidence>
<dbReference type="Pfam" id="PF00427">
    <property type="entry name" value="PBS_linker_poly"/>
    <property type="match status" value="1"/>
</dbReference>
<reference evidence="11 12" key="2">
    <citation type="submission" date="2015-05" db="EMBL/GenBank/DDBJ databases">
        <title>Lifestyle Evolution in Cyanobacterial Symbionts of Sponges.</title>
        <authorList>
            <person name="Burgsdorf I."/>
            <person name="Slaby B.M."/>
            <person name="Handley K.M."/>
            <person name="Haber M."/>
            <person name="Blom J."/>
            <person name="Marshall C.W."/>
            <person name="Gilbert J.A."/>
            <person name="Hentschel U."/>
            <person name="Steindler L."/>
        </authorList>
    </citation>
    <scope>NUCLEOTIDE SEQUENCE [LARGE SCALE GENOMIC DNA]</scope>
    <source>
        <strain evidence="11">15L</strain>
    </source>
</reference>
<dbReference type="GO" id="GO:0030089">
    <property type="term" value="C:phycobilisome"/>
    <property type="evidence" value="ECO:0007669"/>
    <property type="project" value="UniProtKB-UniRule"/>
</dbReference>
<dbReference type="PIRSF" id="PIRSF005898">
    <property type="entry name" value="Phycobilisome_CpeC/CpcI"/>
    <property type="match status" value="1"/>
</dbReference>
<evidence type="ECO:0000256" key="4">
    <source>
        <dbReference type="ARBA" id="ARBA00022738"/>
    </source>
</evidence>
<dbReference type="PROSITE" id="PS51445">
    <property type="entry name" value="PBS_LINKER"/>
    <property type="match status" value="1"/>
</dbReference>
<keyword evidence="6" id="KW-0472">Membrane</keyword>
<dbReference type="GO" id="GO:0015979">
    <property type="term" value="P:photosynthesis"/>
    <property type="evidence" value="ECO:0007669"/>
    <property type="project" value="UniProtKB-KW"/>
</dbReference>
<dbReference type="PROSITE" id="PS51441">
    <property type="entry name" value="CPCD_LIKE"/>
    <property type="match status" value="1"/>
</dbReference>
<dbReference type="PANTHER" id="PTHR34011:SF6">
    <property type="entry name" value="PHYCOBILIPROTEIN APCE"/>
    <property type="match status" value="1"/>
</dbReference>
<comment type="caution">
    <text evidence="11">The sequence shown here is derived from an EMBL/GenBank/DDBJ whole genome shotgun (WGS) entry which is preliminary data.</text>
</comment>
<keyword evidence="3" id="KW-0042">Antenna complex</keyword>
<evidence type="ECO:0000256" key="1">
    <source>
        <dbReference type="ARBA" id="ARBA00004445"/>
    </source>
</evidence>
<reference evidence="11 12" key="1">
    <citation type="submission" date="2015-02" db="EMBL/GenBank/DDBJ databases">
        <authorList>
            <person name="Slaby B."/>
            <person name="Hentschel U."/>
        </authorList>
    </citation>
    <scope>NUCLEOTIDE SEQUENCE [LARGE SCALE GENOMIC DNA]</scope>
    <source>
        <strain evidence="11">15L</strain>
    </source>
</reference>
<feature type="region of interest" description="Disordered" evidence="8">
    <location>
        <begin position="1"/>
        <end position="29"/>
    </location>
</feature>
<dbReference type="GO" id="GO:0031676">
    <property type="term" value="C:plasma membrane-derived thylakoid membrane"/>
    <property type="evidence" value="ECO:0007669"/>
    <property type="project" value="UniProtKB-SubCell"/>
</dbReference>
<sequence>MTFGPASRLGVERFESTPPQQKYQATSNEERDNLLSAAYRQVLGNSYVMDSERQLVAESQFKLGRISMREFVRTLAKSYLYRSRFFDSCNRYRYIELTFKHLLGRSPDSFAEMREHAQRLDSQGYDADINSFIDSEEYQQRFGEDTVPYLHGWKSGPGKSMREFTWMFQLTRGASSSDFKGDLAGIEFRLGRAAYLDRPLPVVAPSGVNGNGQGFGFRPTTRRSEPQTRLGVGAGEEGKVFRVEITGYLNYSKYRKSNKVLYVPFAKLSEQFQRIHQEGGKIASITPMS</sequence>
<dbReference type="AlphaFoldDB" id="A0A0G8AYM9"/>
<evidence type="ECO:0000313" key="12">
    <source>
        <dbReference type="Proteomes" id="UP000035037"/>
    </source>
</evidence>
<evidence type="ECO:0000256" key="6">
    <source>
        <dbReference type="ARBA" id="ARBA00023136"/>
    </source>
</evidence>
<evidence type="ECO:0000313" key="11">
    <source>
        <dbReference type="EMBL" id="KKZ14103.1"/>
    </source>
</evidence>
<evidence type="ECO:0000259" key="9">
    <source>
        <dbReference type="PROSITE" id="PS51441"/>
    </source>
</evidence>
<accession>A0A0G8AYM9</accession>
<protein>
    <submittedName>
        <fullName evidence="11">Photosystem I reaction center subunit XII</fullName>
    </submittedName>
</protein>
<dbReference type="STRING" id="431041.FLM9_47"/>
<dbReference type="InterPro" id="IPR008213">
    <property type="entry name" value="CpcD-like_dom"/>
</dbReference>
<comment type="similarity">
    <text evidence="7">Belongs to the phycobilisome linker protein family.</text>
</comment>
<dbReference type="Pfam" id="PF01383">
    <property type="entry name" value="CpcD"/>
    <property type="match status" value="1"/>
</dbReference>
<keyword evidence="2" id="KW-0602">Photosynthesis</keyword>
<dbReference type="PANTHER" id="PTHR34011">
    <property type="entry name" value="PHYCOBILISOME 32.1 KDA LINKER POLYPEPTIDE, PHYCOCYANIN-ASSOCIATED, ROD 2-RELATED"/>
    <property type="match status" value="1"/>
</dbReference>
<dbReference type="InterPro" id="IPR038255">
    <property type="entry name" value="PBS_linker_sf"/>
</dbReference>
<dbReference type="PATRIC" id="fig|1608419.3.peg.1776"/>
<feature type="domain" description="CpcD-like" evidence="9">
    <location>
        <begin position="238"/>
        <end position="288"/>
    </location>
</feature>